<dbReference type="EMBL" id="JBHTBW010000081">
    <property type="protein sequence ID" value="MFC7443158.1"/>
    <property type="molecule type" value="Genomic_DNA"/>
</dbReference>
<sequence>MIMEIRGDGGYFGINVSAMAGWDKQLMENAHGELSPLLDGFMFQADSKLDYSEIEDDDDLVDEMDSFVKDYLVTFLQECFNEAGGKISQIPYYLYYPNTGETYDLLSEKWIDPK</sequence>
<gene>
    <name evidence="1" type="ORF">ACFQNG_19005</name>
</gene>
<evidence type="ECO:0000313" key="1">
    <source>
        <dbReference type="EMBL" id="MFC7443158.1"/>
    </source>
</evidence>
<dbReference type="Proteomes" id="UP001596500">
    <property type="component" value="Unassembled WGS sequence"/>
</dbReference>
<organism evidence="1 2">
    <name type="scientific">Laceyella putida</name>
    <dbReference type="NCBI Taxonomy" id="110101"/>
    <lineage>
        <taxon>Bacteria</taxon>
        <taxon>Bacillati</taxon>
        <taxon>Bacillota</taxon>
        <taxon>Bacilli</taxon>
        <taxon>Bacillales</taxon>
        <taxon>Thermoactinomycetaceae</taxon>
        <taxon>Laceyella</taxon>
    </lineage>
</organism>
<accession>A0ABW2RQ21</accession>
<dbReference type="RefSeq" id="WP_379867485.1">
    <property type="nucleotide sequence ID" value="NZ_JBHTBW010000081.1"/>
</dbReference>
<protein>
    <submittedName>
        <fullName evidence="1">Uncharacterized protein</fullName>
    </submittedName>
</protein>
<proteinExistence type="predicted"/>
<evidence type="ECO:0000313" key="2">
    <source>
        <dbReference type="Proteomes" id="UP001596500"/>
    </source>
</evidence>
<reference evidence="2" key="1">
    <citation type="journal article" date="2019" name="Int. J. Syst. Evol. Microbiol.">
        <title>The Global Catalogue of Microorganisms (GCM) 10K type strain sequencing project: providing services to taxonomists for standard genome sequencing and annotation.</title>
        <authorList>
            <consortium name="The Broad Institute Genomics Platform"/>
            <consortium name="The Broad Institute Genome Sequencing Center for Infectious Disease"/>
            <person name="Wu L."/>
            <person name="Ma J."/>
        </authorList>
    </citation>
    <scope>NUCLEOTIDE SEQUENCE [LARGE SCALE GENOMIC DNA]</scope>
    <source>
        <strain evidence="2">CGMCC 1.12942</strain>
    </source>
</reference>
<keyword evidence="2" id="KW-1185">Reference proteome</keyword>
<comment type="caution">
    <text evidence="1">The sequence shown here is derived from an EMBL/GenBank/DDBJ whole genome shotgun (WGS) entry which is preliminary data.</text>
</comment>
<name>A0ABW2RQ21_9BACL</name>